<feature type="compositionally biased region" description="Low complexity" evidence="1">
    <location>
        <begin position="87"/>
        <end position="106"/>
    </location>
</feature>
<organism evidence="2 3">
    <name type="scientific">Gonapodya prolifera (strain JEL478)</name>
    <name type="common">Monoblepharis prolifera</name>
    <dbReference type="NCBI Taxonomy" id="1344416"/>
    <lineage>
        <taxon>Eukaryota</taxon>
        <taxon>Fungi</taxon>
        <taxon>Fungi incertae sedis</taxon>
        <taxon>Chytridiomycota</taxon>
        <taxon>Chytridiomycota incertae sedis</taxon>
        <taxon>Monoblepharidomycetes</taxon>
        <taxon>Monoblepharidales</taxon>
        <taxon>Gonapodyaceae</taxon>
        <taxon>Gonapodya</taxon>
    </lineage>
</organism>
<accession>A0A139AZW0</accession>
<reference evidence="2 3" key="1">
    <citation type="journal article" date="2015" name="Genome Biol. Evol.">
        <title>Phylogenomic analyses indicate that early fungi evolved digesting cell walls of algal ancestors of land plants.</title>
        <authorList>
            <person name="Chang Y."/>
            <person name="Wang S."/>
            <person name="Sekimoto S."/>
            <person name="Aerts A.L."/>
            <person name="Choi C."/>
            <person name="Clum A."/>
            <person name="LaButti K.M."/>
            <person name="Lindquist E.A."/>
            <person name="Yee Ngan C."/>
            <person name="Ohm R.A."/>
            <person name="Salamov A.A."/>
            <person name="Grigoriev I.V."/>
            <person name="Spatafora J.W."/>
            <person name="Berbee M.L."/>
        </authorList>
    </citation>
    <scope>NUCLEOTIDE SEQUENCE [LARGE SCALE GENOMIC DNA]</scope>
    <source>
        <strain evidence="2 3">JEL478</strain>
    </source>
</reference>
<evidence type="ECO:0000313" key="2">
    <source>
        <dbReference type="EMBL" id="KXS22247.1"/>
    </source>
</evidence>
<dbReference type="AlphaFoldDB" id="A0A139AZW0"/>
<proteinExistence type="predicted"/>
<feature type="region of interest" description="Disordered" evidence="1">
    <location>
        <begin position="87"/>
        <end position="113"/>
    </location>
</feature>
<evidence type="ECO:0000256" key="1">
    <source>
        <dbReference type="SAM" id="MobiDB-lite"/>
    </source>
</evidence>
<dbReference type="EMBL" id="KQ965731">
    <property type="protein sequence ID" value="KXS22247.1"/>
    <property type="molecule type" value="Genomic_DNA"/>
</dbReference>
<name>A0A139AZW0_GONPJ</name>
<gene>
    <name evidence="2" type="ORF">M427DRAFT_50584</name>
</gene>
<sequence length="113" mass="12847">MHTPTRDPCTYSLPPLLLFTSLRSLSFRVFCFFPLALLPAPSSRKTPHRHPPPTRTTNALLLLHRLHPARTIDILIPYLLPFPPRSFSPSRTRTPRTPLNRTFNPPGLTHPPA</sequence>
<evidence type="ECO:0000313" key="3">
    <source>
        <dbReference type="Proteomes" id="UP000070544"/>
    </source>
</evidence>
<dbReference type="Proteomes" id="UP000070544">
    <property type="component" value="Unassembled WGS sequence"/>
</dbReference>
<keyword evidence="3" id="KW-1185">Reference proteome</keyword>
<protein>
    <submittedName>
        <fullName evidence="2">Uncharacterized protein</fullName>
    </submittedName>
</protein>